<accession>A0ABU7CC63</accession>
<keyword evidence="2" id="KW-0472">Membrane</keyword>
<feature type="region of interest" description="Disordered" evidence="1">
    <location>
        <begin position="1"/>
        <end position="34"/>
    </location>
</feature>
<name>A0ABU7CC63_9TELE</name>
<dbReference type="Proteomes" id="UP001345963">
    <property type="component" value="Unassembled WGS sequence"/>
</dbReference>
<comment type="caution">
    <text evidence="3">The sequence shown here is derived from an EMBL/GenBank/DDBJ whole genome shotgun (WGS) entry which is preliminary data.</text>
</comment>
<gene>
    <name evidence="3" type="ORF">ATANTOWER_001012</name>
</gene>
<reference evidence="3 4" key="1">
    <citation type="submission" date="2021-07" db="EMBL/GenBank/DDBJ databases">
        <authorList>
            <person name="Palmer J.M."/>
        </authorList>
    </citation>
    <scope>NUCLEOTIDE SEQUENCE [LARGE SCALE GENOMIC DNA]</scope>
    <source>
        <strain evidence="3 4">AT_MEX2019</strain>
        <tissue evidence="3">Muscle</tissue>
    </source>
</reference>
<sequence length="99" mass="11409">MRGNRNTQRNTMRRENMQPPCIKTPGRDSNPGPSYCKETVQDTVSLCRKKNNSATSLKSQNSMLVMLSLYRSRIYEERFITVSLVVGPLYMASFWSKPE</sequence>
<keyword evidence="2" id="KW-1133">Transmembrane helix</keyword>
<keyword evidence="4" id="KW-1185">Reference proteome</keyword>
<protein>
    <submittedName>
        <fullName evidence="3">Uncharacterized protein</fullName>
    </submittedName>
</protein>
<evidence type="ECO:0000313" key="3">
    <source>
        <dbReference type="EMBL" id="MED6259865.1"/>
    </source>
</evidence>
<feature type="compositionally biased region" description="Polar residues" evidence="1">
    <location>
        <begin position="1"/>
        <end position="10"/>
    </location>
</feature>
<evidence type="ECO:0000256" key="1">
    <source>
        <dbReference type="SAM" id="MobiDB-lite"/>
    </source>
</evidence>
<organism evidence="3 4">
    <name type="scientific">Ataeniobius toweri</name>
    <dbReference type="NCBI Taxonomy" id="208326"/>
    <lineage>
        <taxon>Eukaryota</taxon>
        <taxon>Metazoa</taxon>
        <taxon>Chordata</taxon>
        <taxon>Craniata</taxon>
        <taxon>Vertebrata</taxon>
        <taxon>Euteleostomi</taxon>
        <taxon>Actinopterygii</taxon>
        <taxon>Neopterygii</taxon>
        <taxon>Teleostei</taxon>
        <taxon>Neoteleostei</taxon>
        <taxon>Acanthomorphata</taxon>
        <taxon>Ovalentaria</taxon>
        <taxon>Atherinomorphae</taxon>
        <taxon>Cyprinodontiformes</taxon>
        <taxon>Goodeidae</taxon>
        <taxon>Ataeniobius</taxon>
    </lineage>
</organism>
<evidence type="ECO:0000313" key="4">
    <source>
        <dbReference type="Proteomes" id="UP001345963"/>
    </source>
</evidence>
<keyword evidence="2" id="KW-0812">Transmembrane</keyword>
<proteinExistence type="predicted"/>
<evidence type="ECO:0000256" key="2">
    <source>
        <dbReference type="SAM" id="Phobius"/>
    </source>
</evidence>
<feature type="transmembrane region" description="Helical" evidence="2">
    <location>
        <begin position="79"/>
        <end position="96"/>
    </location>
</feature>
<dbReference type="EMBL" id="JAHUTI010088523">
    <property type="protein sequence ID" value="MED6259865.1"/>
    <property type="molecule type" value="Genomic_DNA"/>
</dbReference>